<protein>
    <submittedName>
        <fullName evidence="1">Uncharacterized protein</fullName>
    </submittedName>
</protein>
<keyword evidence="2" id="KW-1185">Reference proteome</keyword>
<dbReference type="HOGENOM" id="CLU_2861051_0_0_9"/>
<name>W8U8G4_PEPAC</name>
<evidence type="ECO:0000313" key="1">
    <source>
        <dbReference type="EMBL" id="AHM57141.1"/>
    </source>
</evidence>
<reference evidence="1 2" key="1">
    <citation type="journal article" date="2014" name="Genome Announc.">
        <title>Complete Genome Sequence of Amino Acid-Utilizing Eubacterium acidaminophilum al-2 (DSM 3953).</title>
        <authorList>
            <person name="Poehlein A."/>
            <person name="Andreesen J.R."/>
            <person name="Daniel R."/>
        </authorList>
    </citation>
    <scope>NUCLEOTIDE SEQUENCE [LARGE SCALE GENOMIC DNA]</scope>
    <source>
        <strain evidence="1 2">DSM 3953</strain>
    </source>
</reference>
<dbReference type="AlphaFoldDB" id="W8U8G4"/>
<sequence>MCKNEKYDKEKGVYMCKLSGNECISREKGLMCPMFTEASEQPAERKLRTLWEKKKKARIQHRKE</sequence>
<dbReference type="PATRIC" id="fig|1286171.3.peg.1809"/>
<gene>
    <name evidence="1" type="ORF">EAL2_c18600</name>
</gene>
<dbReference type="Proteomes" id="UP000019591">
    <property type="component" value="Chromosome"/>
</dbReference>
<proteinExistence type="predicted"/>
<evidence type="ECO:0000313" key="2">
    <source>
        <dbReference type="Proteomes" id="UP000019591"/>
    </source>
</evidence>
<dbReference type="EMBL" id="CP007452">
    <property type="protein sequence ID" value="AHM57141.1"/>
    <property type="molecule type" value="Genomic_DNA"/>
</dbReference>
<dbReference type="KEGG" id="eac:EAL2_c18600"/>
<dbReference type="STRING" id="1286171.EAL2_c18600"/>
<dbReference type="OrthoDB" id="9962503at2"/>
<dbReference type="RefSeq" id="WP_025436096.1">
    <property type="nucleotide sequence ID" value="NZ_CP007452.1"/>
</dbReference>
<accession>W8U8G4</accession>
<dbReference type="eggNOG" id="ENOG502ZJ60">
    <property type="taxonomic scope" value="Bacteria"/>
</dbReference>
<organism evidence="1 2">
    <name type="scientific">Peptoclostridium acidaminophilum DSM 3953</name>
    <dbReference type="NCBI Taxonomy" id="1286171"/>
    <lineage>
        <taxon>Bacteria</taxon>
        <taxon>Bacillati</taxon>
        <taxon>Bacillota</taxon>
        <taxon>Clostridia</taxon>
        <taxon>Peptostreptococcales</taxon>
        <taxon>Peptoclostridiaceae</taxon>
        <taxon>Peptoclostridium</taxon>
    </lineage>
</organism>